<dbReference type="GO" id="GO:0005249">
    <property type="term" value="F:voltage-gated potassium channel activity"/>
    <property type="evidence" value="ECO:0007669"/>
    <property type="project" value="TreeGrafter"/>
</dbReference>
<evidence type="ECO:0000256" key="2">
    <source>
        <dbReference type="SAM" id="Phobius"/>
    </source>
</evidence>
<dbReference type="Gene3D" id="1.10.287.630">
    <property type="entry name" value="Helix hairpin bin"/>
    <property type="match status" value="1"/>
</dbReference>
<dbReference type="AlphaFoldDB" id="A0A507E4A5"/>
<organism evidence="3 4">
    <name type="scientific">Chytriomyces confervae</name>
    <dbReference type="NCBI Taxonomy" id="246404"/>
    <lineage>
        <taxon>Eukaryota</taxon>
        <taxon>Fungi</taxon>
        <taxon>Fungi incertae sedis</taxon>
        <taxon>Chytridiomycota</taxon>
        <taxon>Chytridiomycota incertae sedis</taxon>
        <taxon>Chytridiomycetes</taxon>
        <taxon>Chytridiales</taxon>
        <taxon>Chytriomycetaceae</taxon>
        <taxon>Chytriomyces</taxon>
    </lineage>
</organism>
<dbReference type="GO" id="GO:0003254">
    <property type="term" value="P:regulation of membrane depolarization"/>
    <property type="evidence" value="ECO:0007669"/>
    <property type="project" value="TreeGrafter"/>
</dbReference>
<evidence type="ECO:0000313" key="4">
    <source>
        <dbReference type="Proteomes" id="UP000320333"/>
    </source>
</evidence>
<dbReference type="PANTHER" id="PTHR45689">
    <property type="entry name" value="I[[H]] CHANNEL, ISOFORM E"/>
    <property type="match status" value="1"/>
</dbReference>
<feature type="transmembrane region" description="Helical" evidence="2">
    <location>
        <begin position="123"/>
        <end position="150"/>
    </location>
</feature>
<proteinExistence type="predicted"/>
<keyword evidence="4" id="KW-1185">Reference proteome</keyword>
<keyword evidence="2" id="KW-0812">Transmembrane</keyword>
<dbReference type="InterPro" id="IPR051413">
    <property type="entry name" value="K/Na_HCN_channel"/>
</dbReference>
<gene>
    <name evidence="3" type="ORF">CcCBS67573_g09146</name>
</gene>
<evidence type="ECO:0000313" key="3">
    <source>
        <dbReference type="EMBL" id="TPX58666.1"/>
    </source>
</evidence>
<name>A0A507E4A5_9FUNG</name>
<feature type="region of interest" description="Disordered" evidence="1">
    <location>
        <begin position="1"/>
        <end position="25"/>
    </location>
</feature>
<dbReference type="PANTHER" id="PTHR45689:SF5">
    <property type="entry name" value="I[[H]] CHANNEL, ISOFORM E"/>
    <property type="match status" value="1"/>
</dbReference>
<protein>
    <submittedName>
        <fullName evidence="3">Uncharacterized protein</fullName>
    </submittedName>
</protein>
<keyword evidence="2" id="KW-0472">Membrane</keyword>
<accession>A0A507E4A5</accession>
<sequence length="270" mass="30519">MPVLHRAQPVTTHRSRRPANPLPNASRKDQLELAQLHSPTTNAEPPRAKTEIAASHLDLVLRWNAARSPEGDQKKPFEAVIVLDHVSWRNLKSGAGINIYSYSRMEPAAACECKRPQTMIEQYVAVLFICLGAILYAGFLVTISSAVMSLNPSGRLYNQKVEELFDHVQWKKLDAETSEKLISYYETKYRGKCEFKSRSSQKVLRTATVQAAMPTVVYRLSNTDFHTVISEFLDMKLRIKKLAIEGQRVVLATDDGRGSFIQGRRKTFLN</sequence>
<comment type="caution">
    <text evidence="3">The sequence shown here is derived from an EMBL/GenBank/DDBJ whole genome shotgun (WGS) entry which is preliminary data.</text>
</comment>
<dbReference type="EMBL" id="QEAP01000733">
    <property type="protein sequence ID" value="TPX58666.1"/>
    <property type="molecule type" value="Genomic_DNA"/>
</dbReference>
<evidence type="ECO:0000256" key="1">
    <source>
        <dbReference type="SAM" id="MobiDB-lite"/>
    </source>
</evidence>
<dbReference type="GO" id="GO:0035725">
    <property type="term" value="P:sodium ion transmembrane transport"/>
    <property type="evidence" value="ECO:0007669"/>
    <property type="project" value="TreeGrafter"/>
</dbReference>
<keyword evidence="2" id="KW-1133">Transmembrane helix</keyword>
<reference evidence="3 4" key="1">
    <citation type="journal article" date="2019" name="Sci. Rep.">
        <title>Comparative genomics of chytrid fungi reveal insights into the obligate biotrophic and pathogenic lifestyle of Synchytrium endobioticum.</title>
        <authorList>
            <person name="van de Vossenberg B.T.L.H."/>
            <person name="Warris S."/>
            <person name="Nguyen H.D.T."/>
            <person name="van Gent-Pelzer M.P.E."/>
            <person name="Joly D.L."/>
            <person name="van de Geest H.C."/>
            <person name="Bonants P.J.M."/>
            <person name="Smith D.S."/>
            <person name="Levesque C.A."/>
            <person name="van der Lee T.A.J."/>
        </authorList>
    </citation>
    <scope>NUCLEOTIDE SEQUENCE [LARGE SCALE GENOMIC DNA]</scope>
    <source>
        <strain evidence="3 4">CBS 675.73</strain>
    </source>
</reference>
<dbReference type="Proteomes" id="UP000320333">
    <property type="component" value="Unassembled WGS sequence"/>
</dbReference>
<dbReference type="GO" id="GO:0098855">
    <property type="term" value="C:HCN channel complex"/>
    <property type="evidence" value="ECO:0007669"/>
    <property type="project" value="TreeGrafter"/>
</dbReference>